<sequence>MLLSGGVDSTVCAALLHKALRKEQVIAVHIDNGFMRKNESHNVEQSLSKIGLSVKG</sequence>
<dbReference type="PANTHER" id="PTHR11922:SF2">
    <property type="entry name" value="GMP SYNTHASE [GLUTAMINE-HYDROLYZING]"/>
    <property type="match status" value="1"/>
</dbReference>
<dbReference type="GO" id="GO:0003921">
    <property type="term" value="F:GMP synthase activity"/>
    <property type="evidence" value="ECO:0007669"/>
    <property type="project" value="InterPro"/>
</dbReference>
<feature type="binding site" evidence="6">
    <location>
        <begin position="4"/>
        <end position="10"/>
    </location>
    <ligand>
        <name>ATP</name>
        <dbReference type="ChEBI" id="CHEBI:30616"/>
    </ligand>
</feature>
<gene>
    <name evidence="8" type="ORF">FSP39_003731</name>
</gene>
<keyword evidence="2 6" id="KW-0547">Nucleotide-binding</keyword>
<dbReference type="AlphaFoldDB" id="A0AA88XTE5"/>
<comment type="caution">
    <text evidence="8">The sequence shown here is derived from an EMBL/GenBank/DDBJ whole genome shotgun (WGS) entry which is preliminary data.</text>
</comment>
<dbReference type="InterPro" id="IPR025777">
    <property type="entry name" value="GMPS_ATP_PPase_dom"/>
</dbReference>
<evidence type="ECO:0000256" key="3">
    <source>
        <dbReference type="ARBA" id="ARBA00022749"/>
    </source>
</evidence>
<dbReference type="InterPro" id="IPR014729">
    <property type="entry name" value="Rossmann-like_a/b/a_fold"/>
</dbReference>
<reference evidence="8" key="1">
    <citation type="submission" date="2019-08" db="EMBL/GenBank/DDBJ databases">
        <title>The improved chromosome-level genome for the pearl oyster Pinctada fucata martensii using PacBio sequencing and Hi-C.</title>
        <authorList>
            <person name="Zheng Z."/>
        </authorList>
    </citation>
    <scope>NUCLEOTIDE SEQUENCE</scope>
    <source>
        <strain evidence="8">ZZ-2019</strain>
        <tissue evidence="8">Adductor muscle</tissue>
    </source>
</reference>
<evidence type="ECO:0000313" key="8">
    <source>
        <dbReference type="EMBL" id="KAK3082530.1"/>
    </source>
</evidence>
<evidence type="ECO:0000256" key="2">
    <source>
        <dbReference type="ARBA" id="ARBA00022741"/>
    </source>
</evidence>
<feature type="domain" description="GMPS ATP-PPase" evidence="7">
    <location>
        <begin position="1"/>
        <end position="56"/>
    </location>
</feature>
<evidence type="ECO:0000256" key="4">
    <source>
        <dbReference type="ARBA" id="ARBA00022755"/>
    </source>
</evidence>
<accession>A0AA88XTE5</accession>
<evidence type="ECO:0000256" key="1">
    <source>
        <dbReference type="ARBA" id="ARBA00022598"/>
    </source>
</evidence>
<dbReference type="GO" id="GO:0005524">
    <property type="term" value="F:ATP binding"/>
    <property type="evidence" value="ECO:0007669"/>
    <property type="project" value="UniProtKB-UniRule"/>
</dbReference>
<dbReference type="PANTHER" id="PTHR11922">
    <property type="entry name" value="GMP SYNTHASE-RELATED"/>
    <property type="match status" value="1"/>
</dbReference>
<evidence type="ECO:0000256" key="6">
    <source>
        <dbReference type="PROSITE-ProRule" id="PRU00886"/>
    </source>
</evidence>
<dbReference type="Gene3D" id="3.40.50.620">
    <property type="entry name" value="HUPs"/>
    <property type="match status" value="1"/>
</dbReference>
<dbReference type="EMBL" id="VSWD01000187">
    <property type="protein sequence ID" value="KAK3082530.1"/>
    <property type="molecule type" value="Genomic_DNA"/>
</dbReference>
<evidence type="ECO:0000256" key="5">
    <source>
        <dbReference type="ARBA" id="ARBA00022840"/>
    </source>
</evidence>
<keyword evidence="4 6" id="KW-0658">Purine biosynthesis</keyword>
<keyword evidence="5 6" id="KW-0067">ATP-binding</keyword>
<proteinExistence type="predicted"/>
<dbReference type="Pfam" id="PF02540">
    <property type="entry name" value="NAD_synthase"/>
    <property type="match status" value="1"/>
</dbReference>
<dbReference type="GO" id="GO:0005829">
    <property type="term" value="C:cytosol"/>
    <property type="evidence" value="ECO:0007669"/>
    <property type="project" value="TreeGrafter"/>
</dbReference>
<name>A0AA88XTE5_PINIB</name>
<dbReference type="Proteomes" id="UP001186944">
    <property type="component" value="Unassembled WGS sequence"/>
</dbReference>
<keyword evidence="9" id="KW-1185">Reference proteome</keyword>
<organism evidence="8 9">
    <name type="scientific">Pinctada imbricata</name>
    <name type="common">Atlantic pearl-oyster</name>
    <name type="synonym">Pinctada martensii</name>
    <dbReference type="NCBI Taxonomy" id="66713"/>
    <lineage>
        <taxon>Eukaryota</taxon>
        <taxon>Metazoa</taxon>
        <taxon>Spiralia</taxon>
        <taxon>Lophotrochozoa</taxon>
        <taxon>Mollusca</taxon>
        <taxon>Bivalvia</taxon>
        <taxon>Autobranchia</taxon>
        <taxon>Pteriomorphia</taxon>
        <taxon>Pterioida</taxon>
        <taxon>Pterioidea</taxon>
        <taxon>Pteriidae</taxon>
        <taxon>Pinctada</taxon>
    </lineage>
</organism>
<evidence type="ECO:0000259" key="7">
    <source>
        <dbReference type="PROSITE" id="PS51553"/>
    </source>
</evidence>
<dbReference type="InterPro" id="IPR022310">
    <property type="entry name" value="NAD/GMP_synthase"/>
</dbReference>
<keyword evidence="3 6" id="KW-0332">GMP biosynthesis</keyword>
<dbReference type="PROSITE" id="PS51553">
    <property type="entry name" value="GMPS_ATP_PPASE"/>
    <property type="match status" value="1"/>
</dbReference>
<dbReference type="SUPFAM" id="SSF52402">
    <property type="entry name" value="Adenine nucleotide alpha hydrolases-like"/>
    <property type="match status" value="1"/>
</dbReference>
<protein>
    <recommendedName>
        <fullName evidence="7">GMPS ATP-PPase domain-containing protein</fullName>
    </recommendedName>
</protein>
<keyword evidence="1" id="KW-0436">Ligase</keyword>
<evidence type="ECO:0000313" key="9">
    <source>
        <dbReference type="Proteomes" id="UP001186944"/>
    </source>
</evidence>